<dbReference type="EMBL" id="CP151262">
    <property type="protein sequence ID" value="WZH45749.1"/>
    <property type="molecule type" value="Genomic_DNA"/>
</dbReference>
<feature type="domain" description="Beta-lactamase-like ARB-00930-like C-terminal" evidence="3">
    <location>
        <begin position="419"/>
        <end position="564"/>
    </location>
</feature>
<feature type="signal peptide" evidence="1">
    <location>
        <begin position="1"/>
        <end position="19"/>
    </location>
</feature>
<dbReference type="PANTHER" id="PTHR22935">
    <property type="entry name" value="PENICILLIN-BINDING PROTEIN"/>
    <property type="match status" value="1"/>
</dbReference>
<dbReference type="InterPro" id="IPR058664">
    <property type="entry name" value="ARB_00930-like_C"/>
</dbReference>
<dbReference type="InterPro" id="IPR012338">
    <property type="entry name" value="Beta-lactam/transpept-like"/>
</dbReference>
<proteinExistence type="predicted"/>
<keyword evidence="1" id="KW-0732">Signal</keyword>
<gene>
    <name evidence="4" type="ORF">QYS62_006817</name>
</gene>
<dbReference type="Pfam" id="PF26335">
    <property type="entry name" value="ARB_00930_C"/>
    <property type="match status" value="1"/>
</dbReference>
<protein>
    <submittedName>
        <fullName evidence="4">Beta-lactamase/transpeptidase-like protein</fullName>
    </submittedName>
</protein>
<evidence type="ECO:0000313" key="4">
    <source>
        <dbReference type="EMBL" id="WZH45749.1"/>
    </source>
</evidence>
<name>A0ABZ2X1F5_9HYPO</name>
<evidence type="ECO:0000313" key="5">
    <source>
        <dbReference type="Proteomes" id="UP001489902"/>
    </source>
</evidence>
<dbReference type="Pfam" id="PF00144">
    <property type="entry name" value="Beta-lactamase"/>
    <property type="match status" value="1"/>
</dbReference>
<feature type="domain" description="Beta-lactamase-related" evidence="2">
    <location>
        <begin position="92"/>
        <end position="399"/>
    </location>
</feature>
<feature type="chain" id="PRO_5045585532" evidence="1">
    <location>
        <begin position="20"/>
        <end position="566"/>
    </location>
</feature>
<dbReference type="Gene3D" id="3.40.710.10">
    <property type="entry name" value="DD-peptidase/beta-lactamase superfamily"/>
    <property type="match status" value="1"/>
</dbReference>
<keyword evidence="5" id="KW-1185">Reference proteome</keyword>
<dbReference type="Proteomes" id="UP001489902">
    <property type="component" value="Chromosome 3"/>
</dbReference>
<organism evidence="4 5">
    <name type="scientific">Fusarium acuminatum</name>
    <dbReference type="NCBI Taxonomy" id="5515"/>
    <lineage>
        <taxon>Eukaryota</taxon>
        <taxon>Fungi</taxon>
        <taxon>Dikarya</taxon>
        <taxon>Ascomycota</taxon>
        <taxon>Pezizomycotina</taxon>
        <taxon>Sordariomycetes</taxon>
        <taxon>Hypocreomycetidae</taxon>
        <taxon>Hypocreales</taxon>
        <taxon>Nectriaceae</taxon>
        <taxon>Fusarium</taxon>
        <taxon>Fusarium tricinctum species complex</taxon>
    </lineage>
</organism>
<evidence type="ECO:0000259" key="3">
    <source>
        <dbReference type="Pfam" id="PF26335"/>
    </source>
</evidence>
<reference evidence="4 5" key="1">
    <citation type="submission" date="2024-04" db="EMBL/GenBank/DDBJ databases">
        <title>Complete genome sequence of Fusarium acuminatum.</title>
        <authorList>
            <person name="Lan B."/>
        </authorList>
    </citation>
    <scope>NUCLEOTIDE SEQUENCE [LARGE SCALE GENOMIC DNA]</scope>
    <source>
        <strain evidence="4">1A</strain>
    </source>
</reference>
<sequence>MPRTAALITLSIIIPLVTAMAPCPLFGPDLPIPSAMSEILQLLNPDVAGGTQSIHMDFQNTSFSIDVYSTVEQKPLINHHHAALSMEWHERGTHTVNDTTIYRIGSISKLLTAYLYLIEVGDTSFSEPITQYVPELAALPAKKQGSAIQEVDWDVITIGALASHMAGIPRDPPRPATKDLELAQLGFPPVNPTHLTYCGEGGLYPCNRSAFFDSIRPSHPVEVPFSTPIYSNVGYQILGYALENITGSTYSSILSHQLILPLRLNSTTYARPDNAGSSIIPNDSGTVWYDVNTGDAGPAAGVYSSIADLRRIGRSILTYELLSPAQTRRWMKPVTFTADPHVAVGAPWEIAKAPSTSGRASWMYTKGGQIGSYNSLVALLPDWGVGITVLAAGSNSAGVTGVLPGLIASKLVPALEEAAKTQANLTYGGHYGSRESNMTIAVDSNLPGLGVTSWFHNGHDMFDSIRSMITGPGTSNGPGHVSMRLYRTGLETYSCRREKKESWRAVYEVLDPASPPASRCVSWFSVDSVTYGGESIDEFVFDLVENGVAQGLTVSAFDSHLIKVAQ</sequence>
<accession>A0ABZ2X1F5</accession>
<evidence type="ECO:0000259" key="2">
    <source>
        <dbReference type="Pfam" id="PF00144"/>
    </source>
</evidence>
<dbReference type="SUPFAM" id="SSF56601">
    <property type="entry name" value="beta-lactamase/transpeptidase-like"/>
    <property type="match status" value="1"/>
</dbReference>
<dbReference type="PANTHER" id="PTHR22935:SF97">
    <property type="entry name" value="BETA-LACTAMASE-RELATED DOMAIN-CONTAINING PROTEIN"/>
    <property type="match status" value="1"/>
</dbReference>
<dbReference type="InterPro" id="IPR001466">
    <property type="entry name" value="Beta-lactam-related"/>
</dbReference>
<evidence type="ECO:0000256" key="1">
    <source>
        <dbReference type="SAM" id="SignalP"/>
    </source>
</evidence>
<dbReference type="InterPro" id="IPR051478">
    <property type="entry name" value="Beta-lactamase-like_AB/R"/>
</dbReference>